<keyword evidence="4" id="KW-1185">Reference proteome</keyword>
<reference evidence="4" key="1">
    <citation type="journal article" date="2019" name="Int. J. Syst. Evol. Microbiol.">
        <title>The Global Catalogue of Microorganisms (GCM) 10K type strain sequencing project: providing services to taxonomists for standard genome sequencing and annotation.</title>
        <authorList>
            <consortium name="The Broad Institute Genomics Platform"/>
            <consortium name="The Broad Institute Genome Sequencing Center for Infectious Disease"/>
            <person name="Wu L."/>
            <person name="Ma J."/>
        </authorList>
    </citation>
    <scope>NUCLEOTIDE SEQUENCE [LARGE SCALE GENOMIC DNA]</scope>
    <source>
        <strain evidence="4">KCTC 42087</strain>
    </source>
</reference>
<evidence type="ECO:0000313" key="3">
    <source>
        <dbReference type="EMBL" id="MFC5748350.1"/>
    </source>
</evidence>
<accession>A0ABW1A541</accession>
<dbReference type="Proteomes" id="UP001596074">
    <property type="component" value="Unassembled WGS sequence"/>
</dbReference>
<keyword evidence="1" id="KW-0479">Metal-binding</keyword>
<dbReference type="Pfam" id="PF02979">
    <property type="entry name" value="NHase_alpha"/>
    <property type="match status" value="1"/>
</dbReference>
<evidence type="ECO:0000259" key="2">
    <source>
        <dbReference type="Pfam" id="PF02979"/>
    </source>
</evidence>
<comment type="caution">
    <text evidence="3">The sequence shown here is derived from an EMBL/GenBank/DDBJ whole genome shotgun (WGS) entry which is preliminary data.</text>
</comment>
<proteinExistence type="predicted"/>
<sequence length="206" mass="22251">MSAADHHHAETAEHEDLPVAARVRRLEERVIAAGLTTDENLDAFIGEFLRRASPVNGARLVARAWTDPGFRERLLADGNAAVAELGLSPGDPAREGYRLQVVANTEGVHNVIVCTLCSCYPLSLLGPSPSWYKSHAYRARTVREPRAVLAEFGLTLPAEVEIAVWDSSSEARYMVLPRRPSGTGDLTGDELVALVTREGLIGTAAV</sequence>
<feature type="domain" description="Nitrile hydratase alpha/Thiocyanate hydrolase gamma" evidence="2">
    <location>
        <begin position="19"/>
        <end position="204"/>
    </location>
</feature>
<dbReference type="RefSeq" id="WP_378284007.1">
    <property type="nucleotide sequence ID" value="NZ_JBHSON010000031.1"/>
</dbReference>
<evidence type="ECO:0000313" key="4">
    <source>
        <dbReference type="Proteomes" id="UP001596074"/>
    </source>
</evidence>
<evidence type="ECO:0000256" key="1">
    <source>
        <dbReference type="ARBA" id="ARBA00022723"/>
    </source>
</evidence>
<dbReference type="InterPro" id="IPR036648">
    <property type="entry name" value="CN_Hdrase_a/SCN_Hdrase_g_sf"/>
</dbReference>
<dbReference type="InterPro" id="IPR004232">
    <property type="entry name" value="CN_Hdrtase_a/SCN_Hdrlase_g"/>
</dbReference>
<name>A0ABW1A541_9ACTN</name>
<protein>
    <submittedName>
        <fullName evidence="3">Nitrile hydratase subunit alpha</fullName>
    </submittedName>
</protein>
<dbReference type="Gene3D" id="3.90.330.10">
    <property type="entry name" value="Nitrile hydratase alpha /Thiocyanate hydrolase gamma"/>
    <property type="match status" value="1"/>
</dbReference>
<gene>
    <name evidence="3" type="ORF">ACFPZN_22240</name>
</gene>
<dbReference type="SUPFAM" id="SSF56209">
    <property type="entry name" value="Nitrile hydratase alpha chain"/>
    <property type="match status" value="1"/>
</dbReference>
<organism evidence="3 4">
    <name type="scientific">Actinomadura rugatobispora</name>
    <dbReference type="NCBI Taxonomy" id="1994"/>
    <lineage>
        <taxon>Bacteria</taxon>
        <taxon>Bacillati</taxon>
        <taxon>Actinomycetota</taxon>
        <taxon>Actinomycetes</taxon>
        <taxon>Streptosporangiales</taxon>
        <taxon>Thermomonosporaceae</taxon>
        <taxon>Actinomadura</taxon>
    </lineage>
</organism>
<dbReference type="EMBL" id="JBHSON010000031">
    <property type="protein sequence ID" value="MFC5748350.1"/>
    <property type="molecule type" value="Genomic_DNA"/>
</dbReference>